<evidence type="ECO:0000313" key="8">
    <source>
        <dbReference type="EnsemblMetazoa" id="XP_019771407.1"/>
    </source>
</evidence>
<keyword evidence="9" id="KW-1185">Reference proteome</keyword>
<dbReference type="SUPFAM" id="SSF52283">
    <property type="entry name" value="Formate/glycerate dehydrogenase catalytic domain-like"/>
    <property type="match status" value="1"/>
</dbReference>
<dbReference type="AlphaFoldDB" id="J3JWS9"/>
<sequence length="348" mass="37845">MSYQILQLLGLCVLVATISGSPTTEKMSRLKILIANPTVPQIAYKLLADKYEVTTSTSHDRAAILKDVRGVDALFWATHNRIDKEILDAAGPQLKVIGTMSVGYNHIDLEEVKARGIKLSNTPNVLNGAVADIAMLLALAAARRYPEGRQHIERGTWVKEFDTQWMLGQDIAGSTIGIVGLGRIGQTIAKRLQGFDAHKILYTGHKEKPQAKDLGYEFVNLDELARRSDFIFLSAPLTNETMNMCNEAFFAKMKKNGILINISRGQLVDQDALIAALKAGRIFAAGLDVMIPEPLNTDSELLKLPNVVLTPHIGSATGNTRNAMAKLTAENILAGLAGEELISPVPLP</sequence>
<dbReference type="PANTHER" id="PTHR10996:SF119">
    <property type="entry name" value="FI03731P-RELATED"/>
    <property type="match status" value="1"/>
</dbReference>
<dbReference type="FunFam" id="3.40.50.720:FF:000026">
    <property type="entry name" value="Glyoxylate/hydroxypyruvate reductase B"/>
    <property type="match status" value="1"/>
</dbReference>
<dbReference type="InterPro" id="IPR036291">
    <property type="entry name" value="NAD(P)-bd_dom_sf"/>
</dbReference>
<name>J3JWS9_DENPD</name>
<dbReference type="KEGG" id="dpa:109545267"/>
<evidence type="ECO:0000259" key="6">
    <source>
        <dbReference type="Pfam" id="PF02826"/>
    </source>
</evidence>
<dbReference type="EMBL" id="BT127697">
    <property type="protein sequence ID" value="AEE62659.1"/>
    <property type="molecule type" value="mRNA"/>
</dbReference>
<dbReference type="PANTHER" id="PTHR10996">
    <property type="entry name" value="2-HYDROXYACID DEHYDROGENASE-RELATED"/>
    <property type="match status" value="1"/>
</dbReference>
<dbReference type="InterPro" id="IPR029753">
    <property type="entry name" value="D-isomer_DH_CS"/>
</dbReference>
<organism evidence="7">
    <name type="scientific">Dendroctonus ponderosae</name>
    <name type="common">Mountain pine beetle</name>
    <dbReference type="NCBI Taxonomy" id="77166"/>
    <lineage>
        <taxon>Eukaryota</taxon>
        <taxon>Metazoa</taxon>
        <taxon>Ecdysozoa</taxon>
        <taxon>Arthropoda</taxon>
        <taxon>Hexapoda</taxon>
        <taxon>Insecta</taxon>
        <taxon>Pterygota</taxon>
        <taxon>Neoptera</taxon>
        <taxon>Endopterygota</taxon>
        <taxon>Coleoptera</taxon>
        <taxon>Polyphaga</taxon>
        <taxon>Cucujiformia</taxon>
        <taxon>Curculionidae</taxon>
        <taxon>Scolytinae</taxon>
        <taxon>Dendroctonus</taxon>
    </lineage>
</organism>
<keyword evidence="4" id="KW-0732">Signal</keyword>
<dbReference type="GO" id="GO:0051287">
    <property type="term" value="F:NAD binding"/>
    <property type="evidence" value="ECO:0007669"/>
    <property type="project" value="InterPro"/>
</dbReference>
<gene>
    <name evidence="8" type="primary">109545267</name>
</gene>
<evidence type="ECO:0000259" key="5">
    <source>
        <dbReference type="Pfam" id="PF00389"/>
    </source>
</evidence>
<evidence type="ECO:0000256" key="4">
    <source>
        <dbReference type="SAM" id="SignalP"/>
    </source>
</evidence>
<dbReference type="Pfam" id="PF02826">
    <property type="entry name" value="2-Hacid_dh_C"/>
    <property type="match status" value="1"/>
</dbReference>
<proteinExistence type="evidence at transcript level"/>
<dbReference type="SUPFAM" id="SSF51735">
    <property type="entry name" value="NAD(P)-binding Rossmann-fold domains"/>
    <property type="match status" value="1"/>
</dbReference>
<dbReference type="GO" id="GO:0008465">
    <property type="term" value="F:hydroxypyruvate reductase (NADH) activity"/>
    <property type="evidence" value="ECO:0007669"/>
    <property type="project" value="TreeGrafter"/>
</dbReference>
<dbReference type="Gene3D" id="3.40.50.720">
    <property type="entry name" value="NAD(P)-binding Rossmann-like Domain"/>
    <property type="match status" value="2"/>
</dbReference>
<dbReference type="EnsemblMetazoa" id="XM_019915848.1">
    <property type="protein sequence ID" value="XP_019771407.1"/>
    <property type="gene ID" value="LOC109545267"/>
</dbReference>
<dbReference type="CDD" id="cd05301">
    <property type="entry name" value="GDH"/>
    <property type="match status" value="1"/>
</dbReference>
<evidence type="ECO:0000256" key="1">
    <source>
        <dbReference type="ARBA" id="ARBA00023002"/>
    </source>
</evidence>
<feature type="signal peptide" evidence="4">
    <location>
        <begin position="1"/>
        <end position="20"/>
    </location>
</feature>
<feature type="chain" id="PRO_5044735013" description="Glyoxylate reductase/hydroxypyruvate reductase" evidence="4">
    <location>
        <begin position="21"/>
        <end position="348"/>
    </location>
</feature>
<comment type="similarity">
    <text evidence="3">Belongs to the D-isomer specific 2-hydroxyacid dehydrogenase family.</text>
</comment>
<dbReference type="Proteomes" id="UP000019118">
    <property type="component" value="Unassembled WGS sequence"/>
</dbReference>
<evidence type="ECO:0000313" key="7">
    <source>
        <dbReference type="EMBL" id="AEE62659.1"/>
    </source>
</evidence>
<evidence type="ECO:0000313" key="9">
    <source>
        <dbReference type="Proteomes" id="UP000019118"/>
    </source>
</evidence>
<dbReference type="OrthoDB" id="298012at2759"/>
<dbReference type="GO" id="GO:0005829">
    <property type="term" value="C:cytosol"/>
    <property type="evidence" value="ECO:0007669"/>
    <property type="project" value="TreeGrafter"/>
</dbReference>
<dbReference type="GO" id="GO:0030267">
    <property type="term" value="F:glyoxylate reductase (NADPH) activity"/>
    <property type="evidence" value="ECO:0007669"/>
    <property type="project" value="TreeGrafter"/>
</dbReference>
<dbReference type="PROSITE" id="PS00671">
    <property type="entry name" value="D_2_HYDROXYACID_DH_3"/>
    <property type="match status" value="1"/>
</dbReference>
<keyword evidence="1 3" id="KW-0560">Oxidoreductase</keyword>
<dbReference type="Pfam" id="PF00389">
    <property type="entry name" value="2-Hacid_dh"/>
    <property type="match status" value="1"/>
</dbReference>
<accession>J3JWS9</accession>
<feature type="domain" description="D-isomer specific 2-hydroxyacid dehydrogenase catalytic" evidence="5">
    <location>
        <begin position="33"/>
        <end position="345"/>
    </location>
</feature>
<dbReference type="InterPro" id="IPR006139">
    <property type="entry name" value="D-isomer_2_OHA_DH_cat_dom"/>
</dbReference>
<evidence type="ECO:0000256" key="3">
    <source>
        <dbReference type="RuleBase" id="RU003719"/>
    </source>
</evidence>
<dbReference type="InterPro" id="IPR006140">
    <property type="entry name" value="D-isomer_DH_NAD-bd"/>
</dbReference>
<reference evidence="9" key="2">
    <citation type="journal article" date="2013" name="Genome Biol.">
        <title>Draft genome of the mountain pine beetle, Dendroctonus ponderosae Hopkins, a major forest pest.</title>
        <authorList>
            <person name="Keeling C.I."/>
            <person name="Yuen M.M."/>
            <person name="Liao N.Y."/>
            <person name="Docking T.R."/>
            <person name="Chan S.K."/>
            <person name="Taylor G.A."/>
            <person name="Palmquist D.L."/>
            <person name="Jackman S.D."/>
            <person name="Nguyen A."/>
            <person name="Li M."/>
            <person name="Henderson H."/>
            <person name="Janes J.K."/>
            <person name="Zhao Y."/>
            <person name="Pandoh P."/>
            <person name="Moore R."/>
            <person name="Sperling F.A."/>
            <person name="Huber D.P."/>
            <person name="Birol I."/>
            <person name="Jones S.J."/>
            <person name="Bohlmann J."/>
        </authorList>
    </citation>
    <scope>NUCLEOTIDE SEQUENCE</scope>
</reference>
<dbReference type="InterPro" id="IPR050223">
    <property type="entry name" value="D-isomer_2-hydroxyacid_DH"/>
</dbReference>
<dbReference type="HOGENOM" id="CLU_019796_1_2_1"/>
<feature type="domain" description="D-isomer specific 2-hydroxyacid dehydrogenase NAD-binding" evidence="6">
    <location>
        <begin position="136"/>
        <end position="314"/>
    </location>
</feature>
<evidence type="ECO:0000256" key="2">
    <source>
        <dbReference type="ARBA" id="ARBA00073306"/>
    </source>
</evidence>
<reference evidence="8" key="3">
    <citation type="submission" date="2024-08" db="UniProtKB">
        <authorList>
            <consortium name="EnsemblMetazoa"/>
        </authorList>
    </citation>
    <scope>IDENTIFICATION</scope>
</reference>
<reference evidence="7" key="1">
    <citation type="journal article" date="2012" name="Insect Biochem. Mol. Biol.">
        <title>Transcriptome and full-length cDNA resources for the mountain pine beetle, Dendroctonus ponderosae Hopkins, a major insect pest of pine forests.</title>
        <authorList>
            <person name="Keeling C.I."/>
            <person name="Henderson H."/>
            <person name="Li M."/>
            <person name="Yuen M."/>
            <person name="Clark E.L."/>
            <person name="Fraser J.D."/>
            <person name="Huber D.P."/>
            <person name="Liao N.Y."/>
            <person name="Roderick Docking T."/>
            <person name="Birol I."/>
            <person name="Chan S.K."/>
            <person name="Taylor G.A."/>
            <person name="Palmquist D."/>
            <person name="Jones S.J."/>
            <person name="Bohlmann J."/>
        </authorList>
    </citation>
    <scope>NUCLEOTIDE SEQUENCE</scope>
    <source>
        <tissue evidence="7">Larvae</tissue>
    </source>
</reference>
<protein>
    <recommendedName>
        <fullName evidence="2">Glyoxylate reductase/hydroxypyruvate reductase</fullName>
    </recommendedName>
</protein>